<dbReference type="CDD" id="cd00037">
    <property type="entry name" value="CLECT"/>
    <property type="match status" value="1"/>
</dbReference>
<gene>
    <name evidence="3" type="ORF">MNOR_LOCUS23930</name>
</gene>
<evidence type="ECO:0000313" key="3">
    <source>
        <dbReference type="EMBL" id="CAL4123264.1"/>
    </source>
</evidence>
<dbReference type="InterPro" id="IPR016187">
    <property type="entry name" value="CTDL_fold"/>
</dbReference>
<evidence type="ECO:0000256" key="1">
    <source>
        <dbReference type="SAM" id="SignalP"/>
    </source>
</evidence>
<feature type="chain" id="PRO_5043797159" description="C-type lectin domain-containing protein" evidence="1">
    <location>
        <begin position="19"/>
        <end position="294"/>
    </location>
</feature>
<sequence>MNPLIILLFYYHMESISGSCLPEFEEVGSQCYFFSETPKSWEDAESYCKQLGVAYSKNVDLAMIDINYTENQIFLEAVKTKENAFWIGGKDREGRGDWLWNDSRQMSLSSSYWFLDEPNNGDVETCTMASYTIGANFDRVYLYSQDCDTLIPFICQEEVTCPYGFQRIGMFCYFFSGDNEVPKLTWQSARDFCVTLYEEADLAVLGLDGETDVELLEIVAAKGERVFLGASDIEEEDTWVWVDGRTLPKSLYFWDFFNPDSDGNAVYVNIFDNYKAKIADGNENLERHFVCQVN</sequence>
<name>A0AAV2RDH2_MEGNR</name>
<evidence type="ECO:0000313" key="4">
    <source>
        <dbReference type="Proteomes" id="UP001497623"/>
    </source>
</evidence>
<dbReference type="SMART" id="SM00034">
    <property type="entry name" value="CLECT"/>
    <property type="match status" value="2"/>
</dbReference>
<dbReference type="InterPro" id="IPR050111">
    <property type="entry name" value="C-type_lectin/snaclec_domain"/>
</dbReference>
<dbReference type="InterPro" id="IPR001304">
    <property type="entry name" value="C-type_lectin-like"/>
</dbReference>
<keyword evidence="4" id="KW-1185">Reference proteome</keyword>
<dbReference type="PROSITE" id="PS50041">
    <property type="entry name" value="C_TYPE_LECTIN_2"/>
    <property type="match status" value="2"/>
</dbReference>
<feature type="domain" description="C-type lectin" evidence="2">
    <location>
        <begin position="27"/>
        <end position="156"/>
    </location>
</feature>
<proteinExistence type="predicted"/>
<organism evidence="3 4">
    <name type="scientific">Meganyctiphanes norvegica</name>
    <name type="common">Northern krill</name>
    <name type="synonym">Thysanopoda norvegica</name>
    <dbReference type="NCBI Taxonomy" id="48144"/>
    <lineage>
        <taxon>Eukaryota</taxon>
        <taxon>Metazoa</taxon>
        <taxon>Ecdysozoa</taxon>
        <taxon>Arthropoda</taxon>
        <taxon>Crustacea</taxon>
        <taxon>Multicrustacea</taxon>
        <taxon>Malacostraca</taxon>
        <taxon>Eumalacostraca</taxon>
        <taxon>Eucarida</taxon>
        <taxon>Euphausiacea</taxon>
        <taxon>Euphausiidae</taxon>
        <taxon>Meganyctiphanes</taxon>
    </lineage>
</organism>
<dbReference type="SUPFAM" id="SSF56436">
    <property type="entry name" value="C-type lectin-like"/>
    <property type="match status" value="2"/>
</dbReference>
<dbReference type="InterPro" id="IPR016186">
    <property type="entry name" value="C-type_lectin-like/link_sf"/>
</dbReference>
<dbReference type="PANTHER" id="PTHR22803">
    <property type="entry name" value="MANNOSE, PHOSPHOLIPASE, LECTIN RECEPTOR RELATED"/>
    <property type="match status" value="1"/>
</dbReference>
<dbReference type="EMBL" id="CAXKWB010021557">
    <property type="protein sequence ID" value="CAL4123264.1"/>
    <property type="molecule type" value="Genomic_DNA"/>
</dbReference>
<protein>
    <recommendedName>
        <fullName evidence="2">C-type lectin domain-containing protein</fullName>
    </recommendedName>
</protein>
<reference evidence="3 4" key="1">
    <citation type="submission" date="2024-05" db="EMBL/GenBank/DDBJ databases">
        <authorList>
            <person name="Wallberg A."/>
        </authorList>
    </citation>
    <scope>NUCLEOTIDE SEQUENCE [LARGE SCALE GENOMIC DNA]</scope>
</reference>
<keyword evidence="1" id="KW-0732">Signal</keyword>
<accession>A0AAV2RDH2</accession>
<dbReference type="Gene3D" id="3.10.100.10">
    <property type="entry name" value="Mannose-Binding Protein A, subunit A"/>
    <property type="match status" value="2"/>
</dbReference>
<dbReference type="AlphaFoldDB" id="A0AAV2RDH2"/>
<feature type="signal peptide" evidence="1">
    <location>
        <begin position="1"/>
        <end position="18"/>
    </location>
</feature>
<feature type="domain" description="C-type lectin" evidence="2">
    <location>
        <begin position="168"/>
        <end position="292"/>
    </location>
</feature>
<evidence type="ECO:0000259" key="2">
    <source>
        <dbReference type="PROSITE" id="PS50041"/>
    </source>
</evidence>
<dbReference type="Proteomes" id="UP001497623">
    <property type="component" value="Unassembled WGS sequence"/>
</dbReference>
<dbReference type="Pfam" id="PF00059">
    <property type="entry name" value="Lectin_C"/>
    <property type="match status" value="2"/>
</dbReference>
<comment type="caution">
    <text evidence="3">The sequence shown here is derived from an EMBL/GenBank/DDBJ whole genome shotgun (WGS) entry which is preliminary data.</text>
</comment>